<evidence type="ECO:0000313" key="2">
    <source>
        <dbReference type="Proteomes" id="UP001147653"/>
    </source>
</evidence>
<dbReference type="AlphaFoldDB" id="A0A9X3NEB3"/>
<comment type="caution">
    <text evidence="1">The sequence shown here is derived from an EMBL/GenBank/DDBJ whole genome shotgun (WGS) entry which is preliminary data.</text>
</comment>
<dbReference type="RefSeq" id="WP_270027742.1">
    <property type="nucleotide sequence ID" value="NZ_JAPDDP010000051.1"/>
</dbReference>
<accession>A0A9X3NEB3</accession>
<proteinExistence type="predicted"/>
<organism evidence="1 2">
    <name type="scientific">Solirubrobacter phytolaccae</name>
    <dbReference type="NCBI Taxonomy" id="1404360"/>
    <lineage>
        <taxon>Bacteria</taxon>
        <taxon>Bacillati</taxon>
        <taxon>Actinomycetota</taxon>
        <taxon>Thermoleophilia</taxon>
        <taxon>Solirubrobacterales</taxon>
        <taxon>Solirubrobacteraceae</taxon>
        <taxon>Solirubrobacter</taxon>
    </lineage>
</organism>
<gene>
    <name evidence="1" type="ORF">OJ997_23785</name>
</gene>
<dbReference type="EMBL" id="JAPDDP010000051">
    <property type="protein sequence ID" value="MDA0183352.1"/>
    <property type="molecule type" value="Genomic_DNA"/>
</dbReference>
<dbReference type="Proteomes" id="UP001147653">
    <property type="component" value="Unassembled WGS sequence"/>
</dbReference>
<evidence type="ECO:0000313" key="1">
    <source>
        <dbReference type="EMBL" id="MDA0183352.1"/>
    </source>
</evidence>
<reference evidence="1" key="1">
    <citation type="submission" date="2022-10" db="EMBL/GenBank/DDBJ databases">
        <title>The WGS of Solirubrobacter phytolaccae KCTC 29190.</title>
        <authorList>
            <person name="Jiang Z."/>
        </authorList>
    </citation>
    <scope>NUCLEOTIDE SEQUENCE</scope>
    <source>
        <strain evidence="1">KCTC 29190</strain>
    </source>
</reference>
<sequence length="84" mass="8722">MSFEHALEAELLSAARRRTAARRRRPPALFAVAVATATLALFALVPRGTTIAPSAPASSPPCSAQEALLRAGSCTSNPFSSLSQ</sequence>
<name>A0A9X3NEB3_9ACTN</name>
<protein>
    <submittedName>
        <fullName evidence="1">Uncharacterized protein</fullName>
    </submittedName>
</protein>
<keyword evidence="2" id="KW-1185">Reference proteome</keyword>